<dbReference type="SUPFAM" id="SSF51338">
    <property type="entry name" value="Composite domain of metallo-dependent hydrolases"/>
    <property type="match status" value="1"/>
</dbReference>
<feature type="region of interest" description="Disordered" evidence="1">
    <location>
        <begin position="167"/>
        <end position="197"/>
    </location>
</feature>
<reference evidence="3 4" key="1">
    <citation type="journal article" date="2018" name="Mycol. Prog.">
        <title>Coniella lustricola, a new species from submerged detritus.</title>
        <authorList>
            <person name="Raudabaugh D.B."/>
            <person name="Iturriaga T."/>
            <person name="Carver A."/>
            <person name="Mondo S."/>
            <person name="Pangilinan J."/>
            <person name="Lipzen A."/>
            <person name="He G."/>
            <person name="Amirebrahimi M."/>
            <person name="Grigoriev I.V."/>
            <person name="Miller A.N."/>
        </authorList>
    </citation>
    <scope>NUCLEOTIDE SEQUENCE [LARGE SCALE GENOMIC DNA]</scope>
    <source>
        <strain evidence="3 4">B22-T-1</strain>
    </source>
</reference>
<feature type="compositionally biased region" description="Basic residues" evidence="1">
    <location>
        <begin position="53"/>
        <end position="69"/>
    </location>
</feature>
<dbReference type="Gene3D" id="3.20.20.140">
    <property type="entry name" value="Metal-dependent hydrolases"/>
    <property type="match status" value="2"/>
</dbReference>
<evidence type="ECO:0000313" key="3">
    <source>
        <dbReference type="EMBL" id="PSR78882.1"/>
    </source>
</evidence>
<keyword evidence="4" id="KW-1185">Reference proteome</keyword>
<evidence type="ECO:0000313" key="4">
    <source>
        <dbReference type="Proteomes" id="UP000241462"/>
    </source>
</evidence>
<feature type="compositionally biased region" description="Low complexity" evidence="1">
    <location>
        <begin position="14"/>
        <end position="27"/>
    </location>
</feature>
<dbReference type="GO" id="GO:0006145">
    <property type="term" value="P:purine nucleobase catabolic process"/>
    <property type="evidence" value="ECO:0007669"/>
    <property type="project" value="TreeGrafter"/>
</dbReference>
<evidence type="ECO:0000256" key="1">
    <source>
        <dbReference type="SAM" id="MobiDB-lite"/>
    </source>
</evidence>
<gene>
    <name evidence="3" type="ORF">BD289DRAFT_443226</name>
</gene>
<evidence type="ECO:0000259" key="2">
    <source>
        <dbReference type="Pfam" id="PF01979"/>
    </source>
</evidence>
<proteinExistence type="predicted"/>
<dbReference type="Proteomes" id="UP000241462">
    <property type="component" value="Unassembled WGS sequence"/>
</dbReference>
<protein>
    <recommendedName>
        <fullName evidence="2">Amidohydrolase-related domain-containing protein</fullName>
    </recommendedName>
</protein>
<dbReference type="GO" id="GO:0004038">
    <property type="term" value="F:allantoinase activity"/>
    <property type="evidence" value="ECO:0007669"/>
    <property type="project" value="TreeGrafter"/>
</dbReference>
<dbReference type="InParanoid" id="A0A2T2ZXC1"/>
<feature type="domain" description="Amidohydrolase-related" evidence="2">
    <location>
        <begin position="486"/>
        <end position="649"/>
    </location>
</feature>
<dbReference type="GO" id="GO:0005737">
    <property type="term" value="C:cytoplasm"/>
    <property type="evidence" value="ECO:0007669"/>
    <property type="project" value="TreeGrafter"/>
</dbReference>
<dbReference type="Pfam" id="PF01979">
    <property type="entry name" value="Amidohydro_1"/>
    <property type="match status" value="1"/>
</dbReference>
<dbReference type="PANTHER" id="PTHR43668">
    <property type="entry name" value="ALLANTOINASE"/>
    <property type="match status" value="1"/>
</dbReference>
<dbReference type="PANTHER" id="PTHR43668:SF5">
    <property type="entry name" value="AMIDOHYDROLASE 3 DOMAIN-CONTAINING PROTEIN"/>
    <property type="match status" value="1"/>
</dbReference>
<feature type="region of interest" description="Disordered" evidence="1">
    <location>
        <begin position="14"/>
        <end position="69"/>
    </location>
</feature>
<sequence length="1099" mass="118131">MSGAEDDKLRLLRASSSTVSASSSAHASPPPYPFPNDQGDDRSYDSKEGKTSRTTRRNARGRSHRGYHTRHHGVLSSRLRIYLHRFVSRRLVLSLLLAVQLWWLYLWNSRFGGGGGGGGGGVILPPGHIDRQQQQRLSTLELKTFEAGLASCAALVTKAPRLEAKDRTVNPRWEANNNSNQNVKDKSSSTSSSSSSSSIGQKTIILRNATLFDGESFLPSAVDIALTNGLVVSVSPSTSESDSSSSSKMDSSSTTGIISLHGAYVTPGLVDMHSHHLAVVWPLTPPTQDENEMHDDFGPLTPFVRILDLLKAYDEATARIASGGVTTSLIIPGSANIMGGEGTVVKNAVKPGKNGEYVVEEMLFEHGVVEGQEEKHRYMKMACGENPKSVYGHTRMGNVWVLRKWLARAKELLEKQDEWCEAAYMAMEEKKSTSGNEAVVSLLADKGVFPEELELDSTVGLLRGSVALHNHCYEPEDMETMLRVSHEFGFHVKAFHHALAAWQVPEMLKEYGENVTVATFAEFSLYKQEAYAASLYAGKILNDHGVPVAYKSDHVGEDTSAQYLMLQPVVAHSFGLPEDKALQAVTSVPAKALDIHNRVGYVRPGYDADLVVWDAHPLSVGATPKQVYIDGLAQLDPAKVAENTAHVIVSASETDGDHRGATKPEIRASITKEERQRTCTDARKQGQTFVITGITKSFVGEYPDTLSLNKEPAVDEEDLVLVVQNGTMTCLGSSIAGDCSIISAQLLNKIEGMHMDLKNGHVTRGLTAVTASLGISEISMVPESGDGSVDLVKPKEAQDEDNIGYAKYAISLGGSKVSAKTFARARLGGVTRAIQSPVTKDGFIVGVSTGMRTGLNSTLLNGGLFQDDVAMHVVLGDEAKGNDGSVSMAIEKLRALIKAGSKAAGGDATHPWTLVANGSLPLVVKASANHDIQQSILLKKDYPKVNVVLLGGHEAPLFANELAAAKVPLILTANHPGPDSWRKREAPPGPPLSRSPADILHEAGVVFGIACPIEGPPGDSRIHSTALEAAWAAKYAGLDEAAALDLVSTNIEQILGLEKSDDIVVWEGNPLQLGTPVLAFQSQDGWLEVSSCWPNEEDE</sequence>
<accession>A0A2T2ZXC1</accession>
<dbReference type="EMBL" id="KZ678587">
    <property type="protein sequence ID" value="PSR78882.1"/>
    <property type="molecule type" value="Genomic_DNA"/>
</dbReference>
<dbReference type="InterPro" id="IPR011059">
    <property type="entry name" value="Metal-dep_hydrolase_composite"/>
</dbReference>
<dbReference type="InterPro" id="IPR006680">
    <property type="entry name" value="Amidohydro-rel"/>
</dbReference>
<name>A0A2T2ZXC1_9PEZI</name>
<feature type="compositionally biased region" description="Basic and acidic residues" evidence="1">
    <location>
        <begin position="39"/>
        <end position="51"/>
    </location>
</feature>
<dbReference type="SUPFAM" id="SSF51556">
    <property type="entry name" value="Metallo-dependent hydrolases"/>
    <property type="match status" value="1"/>
</dbReference>
<feature type="compositionally biased region" description="Low complexity" evidence="1">
    <location>
        <begin position="188"/>
        <end position="197"/>
    </location>
</feature>
<dbReference type="InterPro" id="IPR050138">
    <property type="entry name" value="DHOase/Allantoinase_Hydrolase"/>
</dbReference>
<dbReference type="AlphaFoldDB" id="A0A2T2ZXC1"/>
<dbReference type="OrthoDB" id="10258955at2759"/>
<dbReference type="InterPro" id="IPR032466">
    <property type="entry name" value="Metal_Hydrolase"/>
</dbReference>
<organism evidence="3 4">
    <name type="scientific">Coniella lustricola</name>
    <dbReference type="NCBI Taxonomy" id="2025994"/>
    <lineage>
        <taxon>Eukaryota</taxon>
        <taxon>Fungi</taxon>
        <taxon>Dikarya</taxon>
        <taxon>Ascomycota</taxon>
        <taxon>Pezizomycotina</taxon>
        <taxon>Sordariomycetes</taxon>
        <taxon>Sordariomycetidae</taxon>
        <taxon>Diaporthales</taxon>
        <taxon>Schizoparmaceae</taxon>
        <taxon>Coniella</taxon>
    </lineage>
</organism>